<organism evidence="8">
    <name type="scientific">uncultured delta proteobacterium Rifle_16ft_4_minimus_184</name>
    <dbReference type="NCBI Taxonomy" id="1665175"/>
    <lineage>
        <taxon>Bacteria</taxon>
        <taxon>Deltaproteobacteria</taxon>
        <taxon>environmental samples</taxon>
    </lineage>
</organism>
<dbReference type="CDD" id="cd00432">
    <property type="entry name" value="Ribosomal_L18_L5e"/>
    <property type="match status" value="1"/>
</dbReference>
<keyword evidence="4 7" id="KW-0689">Ribosomal protein</keyword>
<dbReference type="AlphaFoldDB" id="A0A0H4T1H1"/>
<sequence>MSQKNQRETARQNRKCRIRKRIFGTEQRPRLSVFRSAKHIYAQLVVDSTGSTILAASTLSPDIRAEIGDLDKSDAAKKVGQWIGKKALEKNIQRVVFDRNGFLYHGRIKALADGARESGLEF</sequence>
<dbReference type="SUPFAM" id="SSF53137">
    <property type="entry name" value="Translational machinery components"/>
    <property type="match status" value="1"/>
</dbReference>
<dbReference type="HAMAP" id="MF_01337_B">
    <property type="entry name" value="Ribosomal_uL18_B"/>
    <property type="match status" value="1"/>
</dbReference>
<evidence type="ECO:0000256" key="6">
    <source>
        <dbReference type="ARBA" id="ARBA00035197"/>
    </source>
</evidence>
<dbReference type="InterPro" id="IPR004389">
    <property type="entry name" value="Ribosomal_uL18_bac-type"/>
</dbReference>
<comment type="subunit">
    <text evidence="7">Part of the 50S ribosomal subunit; part of the 5S rRNA/L5/L18/L25 subcomplex. Contacts the 5S and 23S rRNAs.</text>
</comment>
<protein>
    <recommendedName>
        <fullName evidence="6 7">Large ribosomal subunit protein uL18</fullName>
    </recommendedName>
</protein>
<keyword evidence="3 7" id="KW-0694">RNA-binding</keyword>
<dbReference type="InterPro" id="IPR005484">
    <property type="entry name" value="Ribosomal_uL18_bac/plant/anim"/>
</dbReference>
<dbReference type="GO" id="GO:0006412">
    <property type="term" value="P:translation"/>
    <property type="evidence" value="ECO:0007669"/>
    <property type="project" value="UniProtKB-UniRule"/>
</dbReference>
<dbReference type="GO" id="GO:0022625">
    <property type="term" value="C:cytosolic large ribosomal subunit"/>
    <property type="evidence" value="ECO:0007669"/>
    <property type="project" value="TreeGrafter"/>
</dbReference>
<dbReference type="EMBL" id="KT006965">
    <property type="protein sequence ID" value="AKQ01431.1"/>
    <property type="molecule type" value="Genomic_DNA"/>
</dbReference>
<comment type="function">
    <text evidence="7">This is one of the proteins that bind and probably mediate the attachment of the 5S RNA into the large ribosomal subunit, where it forms part of the central protuberance.</text>
</comment>
<gene>
    <name evidence="7" type="primary">rplR</name>
</gene>
<keyword evidence="2 7" id="KW-0699">rRNA-binding</keyword>
<proteinExistence type="inferred from homology"/>
<reference evidence="8" key="1">
    <citation type="journal article" date="2015" name="ISME J.">
        <title>Aquifer environment selects for microbial species cohorts in sediment and groundwater.</title>
        <authorList>
            <person name="Hug L.A."/>
            <person name="Thomas B.C."/>
            <person name="Brown C.T."/>
            <person name="Frischkorn K.R."/>
            <person name="Williams K.H."/>
            <person name="Tringe S.G."/>
            <person name="Banfield J.F."/>
        </authorList>
    </citation>
    <scope>NUCLEOTIDE SEQUENCE</scope>
</reference>
<evidence type="ECO:0000256" key="1">
    <source>
        <dbReference type="ARBA" id="ARBA00007116"/>
    </source>
</evidence>
<dbReference type="InterPro" id="IPR057268">
    <property type="entry name" value="Ribosomal_L18"/>
</dbReference>
<dbReference type="NCBIfam" id="TIGR00060">
    <property type="entry name" value="L18_bact"/>
    <property type="match status" value="1"/>
</dbReference>
<dbReference type="FunFam" id="3.30.420.100:FF:000001">
    <property type="entry name" value="50S ribosomal protein L18"/>
    <property type="match status" value="1"/>
</dbReference>
<evidence type="ECO:0000256" key="5">
    <source>
        <dbReference type="ARBA" id="ARBA00023274"/>
    </source>
</evidence>
<keyword evidence="5 7" id="KW-0687">Ribonucleoprotein</keyword>
<dbReference type="PANTHER" id="PTHR12899:SF3">
    <property type="entry name" value="LARGE RIBOSOMAL SUBUNIT PROTEIN UL18M"/>
    <property type="match status" value="1"/>
</dbReference>
<dbReference type="GO" id="GO:0008097">
    <property type="term" value="F:5S rRNA binding"/>
    <property type="evidence" value="ECO:0007669"/>
    <property type="project" value="TreeGrafter"/>
</dbReference>
<evidence type="ECO:0000256" key="7">
    <source>
        <dbReference type="HAMAP-Rule" id="MF_01337"/>
    </source>
</evidence>
<evidence type="ECO:0000313" key="8">
    <source>
        <dbReference type="EMBL" id="AKQ01431.1"/>
    </source>
</evidence>
<evidence type="ECO:0000256" key="4">
    <source>
        <dbReference type="ARBA" id="ARBA00022980"/>
    </source>
</evidence>
<dbReference type="GO" id="GO:0003735">
    <property type="term" value="F:structural constituent of ribosome"/>
    <property type="evidence" value="ECO:0007669"/>
    <property type="project" value="InterPro"/>
</dbReference>
<evidence type="ECO:0000256" key="2">
    <source>
        <dbReference type="ARBA" id="ARBA00022730"/>
    </source>
</evidence>
<dbReference type="Gene3D" id="3.30.420.100">
    <property type="match status" value="1"/>
</dbReference>
<dbReference type="Pfam" id="PF00861">
    <property type="entry name" value="Ribosomal_L18p"/>
    <property type="match status" value="1"/>
</dbReference>
<accession>A0A0H4T1H1</accession>
<name>A0A0H4T1H1_9DELT</name>
<comment type="similarity">
    <text evidence="1 7">Belongs to the universal ribosomal protein uL18 family.</text>
</comment>
<evidence type="ECO:0000256" key="3">
    <source>
        <dbReference type="ARBA" id="ARBA00022884"/>
    </source>
</evidence>
<dbReference type="PANTHER" id="PTHR12899">
    <property type="entry name" value="39S RIBOSOMAL PROTEIN L18, MITOCHONDRIAL"/>
    <property type="match status" value="1"/>
</dbReference>